<protein>
    <submittedName>
        <fullName evidence="3">CHAP domain-containing protein</fullName>
    </submittedName>
</protein>
<dbReference type="PROSITE" id="PS51170">
    <property type="entry name" value="CW"/>
    <property type="match status" value="1"/>
</dbReference>
<proteinExistence type="predicted"/>
<dbReference type="Gene3D" id="2.10.270.10">
    <property type="entry name" value="Cholin Binding"/>
    <property type="match status" value="1"/>
</dbReference>
<accession>A0A374PBK2</accession>
<dbReference type="EMBL" id="QSON01000003">
    <property type="protein sequence ID" value="RGJ05791.1"/>
    <property type="molecule type" value="Genomic_DNA"/>
</dbReference>
<feature type="repeat" description="Cell wall-binding" evidence="2">
    <location>
        <begin position="226"/>
        <end position="245"/>
    </location>
</feature>
<evidence type="ECO:0000256" key="1">
    <source>
        <dbReference type="ARBA" id="ARBA00022737"/>
    </source>
</evidence>
<dbReference type="Pfam" id="PF01473">
    <property type="entry name" value="Choline_bind_1"/>
    <property type="match status" value="2"/>
</dbReference>
<organism evidence="3 4">
    <name type="scientific">Hungatella hathewayi</name>
    <dbReference type="NCBI Taxonomy" id="154046"/>
    <lineage>
        <taxon>Bacteria</taxon>
        <taxon>Bacillati</taxon>
        <taxon>Bacillota</taxon>
        <taxon>Clostridia</taxon>
        <taxon>Lachnospirales</taxon>
        <taxon>Lachnospiraceae</taxon>
        <taxon>Hungatella</taxon>
    </lineage>
</organism>
<dbReference type="Proteomes" id="UP000263014">
    <property type="component" value="Unassembled WGS sequence"/>
</dbReference>
<dbReference type="SUPFAM" id="SSF69360">
    <property type="entry name" value="Cell wall binding repeat"/>
    <property type="match status" value="1"/>
</dbReference>
<gene>
    <name evidence="3" type="ORF">DXD79_07110</name>
</gene>
<keyword evidence="1" id="KW-0677">Repeat</keyword>
<evidence type="ECO:0000256" key="2">
    <source>
        <dbReference type="PROSITE-ProRule" id="PRU00591"/>
    </source>
</evidence>
<sequence>MSKTLDKLLALAESQIGYTEKNNDKDLDAAVGPTDGNGNHTKYARDLTAMGLPGYCGAAWCAVYQMWLEVKTVGKEQALKTLGPQFYNCFAVRDHAKATGRWLAAGATPKLGYRVIFRQSHIALVTRVAGGRIYTNEGNTSNGTAVVRNGGMVCNKSYPLKDSSILGYVMVDYPEEPAEQPKRSGWSQEDSGWKFYNGDTGQPVRNAWYKDGQDWYWFDGAGMMVRNTWYQYKDAWYYLGDDGAMCRGQVTVDGKWYIMDNAGRMIVEPVVLMPDQNGALQYPGLAG</sequence>
<evidence type="ECO:0000313" key="3">
    <source>
        <dbReference type="EMBL" id="RGJ05791.1"/>
    </source>
</evidence>
<dbReference type="AlphaFoldDB" id="A0A374PBK2"/>
<evidence type="ECO:0000313" key="4">
    <source>
        <dbReference type="Proteomes" id="UP000263014"/>
    </source>
</evidence>
<comment type="caution">
    <text evidence="3">The sequence shown here is derived from an EMBL/GenBank/DDBJ whole genome shotgun (WGS) entry which is preliminary data.</text>
</comment>
<reference evidence="3 4" key="1">
    <citation type="submission" date="2018-08" db="EMBL/GenBank/DDBJ databases">
        <title>A genome reference for cultivated species of the human gut microbiota.</title>
        <authorList>
            <person name="Zou Y."/>
            <person name="Xue W."/>
            <person name="Luo G."/>
        </authorList>
    </citation>
    <scope>NUCLEOTIDE SEQUENCE [LARGE SCALE GENOMIC DNA]</scope>
    <source>
        <strain evidence="3 4">TM09-12</strain>
    </source>
</reference>
<dbReference type="RefSeq" id="WP_118033055.1">
    <property type="nucleotide sequence ID" value="NZ_QSON01000003.1"/>
</dbReference>
<name>A0A374PBK2_9FIRM</name>
<dbReference type="InterPro" id="IPR018337">
    <property type="entry name" value="Cell_wall/Cho-bd_repeat"/>
</dbReference>